<proteinExistence type="predicted"/>
<dbReference type="EMBL" id="CAJVPY010020420">
    <property type="protein sequence ID" value="CAG8775499.1"/>
    <property type="molecule type" value="Genomic_DNA"/>
</dbReference>
<evidence type="ECO:0000313" key="1">
    <source>
        <dbReference type="EMBL" id="CAG8775499.1"/>
    </source>
</evidence>
<dbReference type="Proteomes" id="UP000789405">
    <property type="component" value="Unassembled WGS sequence"/>
</dbReference>
<accession>A0A9N9JEL6</accession>
<organism evidence="1 2">
    <name type="scientific">Dentiscutata erythropus</name>
    <dbReference type="NCBI Taxonomy" id="1348616"/>
    <lineage>
        <taxon>Eukaryota</taxon>
        <taxon>Fungi</taxon>
        <taxon>Fungi incertae sedis</taxon>
        <taxon>Mucoromycota</taxon>
        <taxon>Glomeromycotina</taxon>
        <taxon>Glomeromycetes</taxon>
        <taxon>Diversisporales</taxon>
        <taxon>Gigasporaceae</taxon>
        <taxon>Dentiscutata</taxon>
    </lineage>
</organism>
<dbReference type="AlphaFoldDB" id="A0A9N9JEL6"/>
<comment type="caution">
    <text evidence="1">The sequence shown here is derived from an EMBL/GenBank/DDBJ whole genome shotgun (WGS) entry which is preliminary data.</text>
</comment>
<reference evidence="1" key="1">
    <citation type="submission" date="2021-06" db="EMBL/GenBank/DDBJ databases">
        <authorList>
            <person name="Kallberg Y."/>
            <person name="Tangrot J."/>
            <person name="Rosling A."/>
        </authorList>
    </citation>
    <scope>NUCLEOTIDE SEQUENCE</scope>
    <source>
        <strain evidence="1">MA453B</strain>
    </source>
</reference>
<keyword evidence="2" id="KW-1185">Reference proteome</keyword>
<evidence type="ECO:0000313" key="2">
    <source>
        <dbReference type="Proteomes" id="UP000789405"/>
    </source>
</evidence>
<dbReference type="OrthoDB" id="2413621at2759"/>
<gene>
    <name evidence="1" type="ORF">DERYTH_LOCUS19124</name>
</gene>
<protein>
    <submittedName>
        <fullName evidence="1">19225_t:CDS:1</fullName>
    </submittedName>
</protein>
<name>A0A9N9JEL6_9GLOM</name>
<sequence>TFPLKPNLKYTQHPGLYPIPNNYKVEVFWRHKEKNHIQASIDYVKRISNFTIEWMYNK</sequence>
<feature type="non-terminal residue" evidence="1">
    <location>
        <position position="1"/>
    </location>
</feature>